<evidence type="ECO:0000313" key="3">
    <source>
        <dbReference type="Proteomes" id="UP001217417"/>
    </source>
</evidence>
<reference evidence="2" key="1">
    <citation type="submission" date="2023-03" db="EMBL/GenBank/DDBJ databases">
        <title>Near-Complete genome sequence of Lipomyces tetrasporous NRRL Y-64009, an oleaginous yeast capable of growing on lignocellulosic hydrolysates.</title>
        <authorList>
            <consortium name="Lawrence Berkeley National Laboratory"/>
            <person name="Jagtap S.S."/>
            <person name="Liu J.-J."/>
            <person name="Walukiewicz H.E."/>
            <person name="Pangilinan J."/>
            <person name="Lipzen A."/>
            <person name="Ahrendt S."/>
            <person name="Koriabine M."/>
            <person name="Cobaugh K."/>
            <person name="Salamov A."/>
            <person name="Yoshinaga Y."/>
            <person name="Ng V."/>
            <person name="Daum C."/>
            <person name="Grigoriev I.V."/>
            <person name="Slininger P.J."/>
            <person name="Dien B.S."/>
            <person name="Jin Y.-S."/>
            <person name="Rao C.V."/>
        </authorList>
    </citation>
    <scope>NUCLEOTIDE SEQUENCE</scope>
    <source>
        <strain evidence="2">NRRL Y-64009</strain>
    </source>
</reference>
<accession>A0AAD7VQ10</accession>
<evidence type="ECO:0000256" key="1">
    <source>
        <dbReference type="SAM" id="MobiDB-lite"/>
    </source>
</evidence>
<proteinExistence type="predicted"/>
<feature type="compositionally biased region" description="Low complexity" evidence="1">
    <location>
        <begin position="1"/>
        <end position="21"/>
    </location>
</feature>
<evidence type="ECO:0008006" key="4">
    <source>
        <dbReference type="Google" id="ProtNLM"/>
    </source>
</evidence>
<dbReference type="AlphaFoldDB" id="A0AAD7VQ10"/>
<dbReference type="EMBL" id="JARPMG010000009">
    <property type="protein sequence ID" value="KAJ8098422.1"/>
    <property type="molecule type" value="Genomic_DNA"/>
</dbReference>
<dbReference type="Proteomes" id="UP001217417">
    <property type="component" value="Unassembled WGS sequence"/>
</dbReference>
<sequence length="108" mass="11972">MAQPVVLTSSSASVGVSEESTPNMEGSLIVPSQLLAIGGDLTLQNEIFLHNTQMQTVRQKYSLRPVGTAQAYEPIQRRFTEWCDERQFVDGQLATESKLIGFLQTELI</sequence>
<name>A0AAD7VQ10_9ASCO</name>
<protein>
    <recommendedName>
        <fullName evidence="4">Ndc10 domain-containing protein</fullName>
    </recommendedName>
</protein>
<evidence type="ECO:0000313" key="2">
    <source>
        <dbReference type="EMBL" id="KAJ8098422.1"/>
    </source>
</evidence>
<dbReference type="GeneID" id="80879837"/>
<gene>
    <name evidence="2" type="ORF">POJ06DRAFT_151303</name>
</gene>
<keyword evidence="3" id="KW-1185">Reference proteome</keyword>
<dbReference type="RefSeq" id="XP_056041872.1">
    <property type="nucleotide sequence ID" value="XM_056184671.1"/>
</dbReference>
<feature type="region of interest" description="Disordered" evidence="1">
    <location>
        <begin position="1"/>
        <end position="23"/>
    </location>
</feature>
<comment type="caution">
    <text evidence="2">The sequence shown here is derived from an EMBL/GenBank/DDBJ whole genome shotgun (WGS) entry which is preliminary data.</text>
</comment>
<organism evidence="2 3">
    <name type="scientific">Lipomyces tetrasporus</name>
    <dbReference type="NCBI Taxonomy" id="54092"/>
    <lineage>
        <taxon>Eukaryota</taxon>
        <taxon>Fungi</taxon>
        <taxon>Dikarya</taxon>
        <taxon>Ascomycota</taxon>
        <taxon>Saccharomycotina</taxon>
        <taxon>Lipomycetes</taxon>
        <taxon>Lipomycetales</taxon>
        <taxon>Lipomycetaceae</taxon>
        <taxon>Lipomyces</taxon>
    </lineage>
</organism>